<dbReference type="InterPro" id="IPR006076">
    <property type="entry name" value="FAD-dep_OxRdtase"/>
</dbReference>
<evidence type="ECO:0000259" key="6">
    <source>
        <dbReference type="Pfam" id="PF01266"/>
    </source>
</evidence>
<dbReference type="InterPro" id="IPR045170">
    <property type="entry name" value="MTOX"/>
</dbReference>
<evidence type="ECO:0000256" key="2">
    <source>
        <dbReference type="ARBA" id="ARBA00010989"/>
    </source>
</evidence>
<proteinExistence type="evidence at transcript level"/>
<evidence type="ECO:0000256" key="1">
    <source>
        <dbReference type="ARBA" id="ARBA00001974"/>
    </source>
</evidence>
<dbReference type="GO" id="GO:0008115">
    <property type="term" value="F:sarcosine oxidase activity"/>
    <property type="evidence" value="ECO:0007669"/>
    <property type="project" value="TreeGrafter"/>
</dbReference>
<evidence type="ECO:0000256" key="5">
    <source>
        <dbReference type="ARBA" id="ARBA00023002"/>
    </source>
</evidence>
<dbReference type="PANTHER" id="PTHR10961:SF7">
    <property type="entry name" value="FAD DEPENDENT OXIDOREDUCTASE DOMAIN-CONTAINING PROTEIN"/>
    <property type="match status" value="1"/>
</dbReference>
<protein>
    <recommendedName>
        <fullName evidence="6">FAD dependent oxidoreductase domain-containing protein</fullName>
    </recommendedName>
</protein>
<dbReference type="GO" id="GO:0050660">
    <property type="term" value="F:flavin adenine dinucleotide binding"/>
    <property type="evidence" value="ECO:0007669"/>
    <property type="project" value="InterPro"/>
</dbReference>
<reference evidence="7" key="1">
    <citation type="journal article" date="2008" name="BMC Genomics">
        <title>A conifer genomics resource of 200,000 spruce (Picea spp.) ESTs and 6,464 high-quality, sequence-finished full-length cDNAs for Sitka spruce (Picea sitchensis).</title>
        <authorList>
            <person name="Ralph S.G."/>
            <person name="Chun H.J."/>
            <person name="Kolosova N."/>
            <person name="Cooper D."/>
            <person name="Oddy C."/>
            <person name="Ritland C.E."/>
            <person name="Kirkpatrick R."/>
            <person name="Moore R."/>
            <person name="Barber S."/>
            <person name="Holt R.A."/>
            <person name="Jones S.J."/>
            <person name="Marra M.A."/>
            <person name="Douglas C.J."/>
            <person name="Ritland K."/>
            <person name="Bohlmann J."/>
        </authorList>
    </citation>
    <scope>NUCLEOTIDE SEQUENCE</scope>
    <source>
        <tissue evidence="7">Bark</tissue>
    </source>
</reference>
<evidence type="ECO:0000256" key="3">
    <source>
        <dbReference type="ARBA" id="ARBA00022630"/>
    </source>
</evidence>
<dbReference type="InterPro" id="IPR036188">
    <property type="entry name" value="FAD/NAD-bd_sf"/>
</dbReference>
<keyword evidence="4" id="KW-0274">FAD</keyword>
<dbReference type="Gene3D" id="3.30.9.10">
    <property type="entry name" value="D-Amino Acid Oxidase, subunit A, domain 2"/>
    <property type="match status" value="1"/>
</dbReference>
<evidence type="ECO:0000313" key="7">
    <source>
        <dbReference type="EMBL" id="ABK24701.1"/>
    </source>
</evidence>
<name>A9NVP0_PICSI</name>
<comment type="cofactor">
    <cofactor evidence="1">
        <name>FAD</name>
        <dbReference type="ChEBI" id="CHEBI:57692"/>
    </cofactor>
</comment>
<dbReference type="SUPFAM" id="SSF51905">
    <property type="entry name" value="FAD/NAD(P)-binding domain"/>
    <property type="match status" value="1"/>
</dbReference>
<evidence type="ECO:0000256" key="4">
    <source>
        <dbReference type="ARBA" id="ARBA00022827"/>
    </source>
</evidence>
<organism evidence="7">
    <name type="scientific">Picea sitchensis</name>
    <name type="common">Sitka spruce</name>
    <name type="synonym">Pinus sitchensis</name>
    <dbReference type="NCBI Taxonomy" id="3332"/>
    <lineage>
        <taxon>Eukaryota</taxon>
        <taxon>Viridiplantae</taxon>
        <taxon>Streptophyta</taxon>
        <taxon>Embryophyta</taxon>
        <taxon>Tracheophyta</taxon>
        <taxon>Spermatophyta</taxon>
        <taxon>Pinopsida</taxon>
        <taxon>Pinidae</taxon>
        <taxon>Conifers I</taxon>
        <taxon>Pinales</taxon>
        <taxon>Pinaceae</taxon>
        <taxon>Picea</taxon>
    </lineage>
</organism>
<dbReference type="SUPFAM" id="SSF54373">
    <property type="entry name" value="FAD-linked reductases, C-terminal domain"/>
    <property type="match status" value="1"/>
</dbReference>
<accession>A9NVP0</accession>
<dbReference type="PANTHER" id="PTHR10961">
    <property type="entry name" value="PEROXISOMAL SARCOSINE OXIDASE"/>
    <property type="match status" value="1"/>
</dbReference>
<dbReference type="EMBL" id="EF085396">
    <property type="protein sequence ID" value="ABK24701.1"/>
    <property type="molecule type" value="mRNA"/>
</dbReference>
<comment type="similarity">
    <text evidence="2">Belongs to the MSOX/MTOX family.</text>
</comment>
<dbReference type="Pfam" id="PF01266">
    <property type="entry name" value="DAO"/>
    <property type="match status" value="1"/>
</dbReference>
<keyword evidence="5" id="KW-0560">Oxidoreductase</keyword>
<dbReference type="Gene3D" id="3.50.50.60">
    <property type="entry name" value="FAD/NAD(P)-binding domain"/>
    <property type="match status" value="1"/>
</dbReference>
<feature type="domain" description="FAD dependent oxidoreductase" evidence="6">
    <location>
        <begin position="10"/>
        <end position="380"/>
    </location>
</feature>
<keyword evidence="3" id="KW-0285">Flavoprotein</keyword>
<dbReference type="AlphaFoldDB" id="A9NVP0"/>
<sequence>MGEISGEYEVVVVGGGIMGSCTAYQIAKRAKSVLLLDQYDFLHHRGSSHGESRTIRQTYPEEYYSAMLDEAFSLWEEAQEEIGYRMHVKTKHLDMGSIQNKKLQSIIQVCRKRGIPIEVLNSEQVSERFKVIKVPSDWIGVVTDIGGTLRASKAVATFQSLALKHGATLRDNAKVTEISIGCKLRDGSDGVLVCTTRGSVLGRKCVIAAGAWSQKLANEISGIELPIQPLHTTIAYWKIQEGLQSFLPENGFPTFAFHGDPTIYGTPSLEYPGLFKVSVDGGYPCDPEKRAFLPDLDLLREKVSPWLAESFRGNVMSESPVIAEACMYSMTPDEDYILDFLPLTKTEMSTAAKSPILIAAGFSGHGFKMSPLVGRIMADLALTGEAHGVPLHNFSIERFLQNPKGNTKDYE</sequence>